<evidence type="ECO:0000256" key="5">
    <source>
        <dbReference type="ARBA" id="ARBA00023002"/>
    </source>
</evidence>
<dbReference type="EMBL" id="NIBG01000004">
    <property type="protein sequence ID" value="PAB60008.1"/>
    <property type="molecule type" value="Genomic_DNA"/>
</dbReference>
<dbReference type="GO" id="GO:0016491">
    <property type="term" value="F:oxidoreductase activity"/>
    <property type="evidence" value="ECO:0007669"/>
    <property type="project" value="UniProtKB-KW"/>
</dbReference>
<evidence type="ECO:0000259" key="8">
    <source>
        <dbReference type="PROSITE" id="PS51669"/>
    </source>
</evidence>
<dbReference type="OrthoDB" id="9803192at2"/>
<name>A0A267MM75_9FIRM</name>
<dbReference type="InterPro" id="IPR006963">
    <property type="entry name" value="Mopterin_OxRdtase_4Fe-4S_dom"/>
</dbReference>
<feature type="domain" description="4Fe-4S Mo/W bis-MGD-type" evidence="8">
    <location>
        <begin position="1"/>
        <end position="58"/>
    </location>
</feature>
<evidence type="ECO:0000256" key="7">
    <source>
        <dbReference type="ARBA" id="ARBA00023014"/>
    </source>
</evidence>
<dbReference type="InterPro" id="IPR009010">
    <property type="entry name" value="Asp_de-COase-like_dom_sf"/>
</dbReference>
<dbReference type="GO" id="GO:0051536">
    <property type="term" value="F:iron-sulfur cluster binding"/>
    <property type="evidence" value="ECO:0007669"/>
    <property type="project" value="UniProtKB-KW"/>
</dbReference>
<reference evidence="9 10" key="1">
    <citation type="submission" date="2017-06" db="EMBL/GenBank/DDBJ databases">
        <title>Draft genome sequence of anaerobic fermentative bacterium Anaeromicrobium sediminis DY2726D isolated from West Pacific Ocean sediments.</title>
        <authorList>
            <person name="Zeng X."/>
        </authorList>
    </citation>
    <scope>NUCLEOTIDE SEQUENCE [LARGE SCALE GENOMIC DNA]</scope>
    <source>
        <strain evidence="9 10">DY2726D</strain>
    </source>
</reference>
<sequence>MKDYRTVCPRDCFGTCGLKVQIKDGKVLKVKGDKDHPVTRGISCIKGNNFHNIVNNEGRLMAPLKRVGNRGEDKFEPISWHEAIDAIYENLSAIRDNHGPESVMYYKGSGTFGIARECDRGFWYQFGGFTTKEGSLCQGAISKAINLTYGDRKHNDMEDLINSDLIILWGKNPAFTHPQMMNHINKAVKNGSKLVTIDPRINESSKNSDLHLCPRPGTDGALALGIGNELIKSNSIDEEFINKYAYGYEEYKELVKDYSLEKVNEITEIDKEKIEKLVSLIKKHPKYALIMGFGVQRYTNGGQTSRAISLIPPLTGSIGKSGACLYVDNGQGEGFEWPISPEKPDEIRSIPIGKLATILGTEENPPIKGMWIQMANPLTSNPNTKRLRENMNNLDFVVVCDLFMTDTSKMADIVLPVASPFEYYDLIKSYGHPYIHLQDKLIDPPGQCKHESEIYKLLSKRFGFDEKYLLDNDEDLIKNILRESSHNVTIEELRKKPYLPKNSEDIAFENLEFNTQSGKIEFYCERVKEEWGASPLPEYIEPEEGKDSDIVKKYPLSFLTTHSKNRINSQYANVDELKEESILSINPKDAKDRHIENGDLVKIFNKIGTITLKAKITDSIKEGIVHVFFGNWENENGVNNLIKDRLTDIGDNTAFHNCVVQVEKI</sequence>
<organism evidence="9 10">
    <name type="scientific">Anaeromicrobium sediminis</name>
    <dbReference type="NCBI Taxonomy" id="1478221"/>
    <lineage>
        <taxon>Bacteria</taxon>
        <taxon>Bacillati</taxon>
        <taxon>Bacillota</taxon>
        <taxon>Clostridia</taxon>
        <taxon>Peptostreptococcales</taxon>
        <taxon>Thermotaleaceae</taxon>
        <taxon>Anaeromicrobium</taxon>
    </lineage>
</organism>
<dbReference type="InterPro" id="IPR050612">
    <property type="entry name" value="Prok_Mopterin_Oxidored"/>
</dbReference>
<comment type="caution">
    <text evidence="9">The sequence shown here is derived from an EMBL/GenBank/DDBJ whole genome shotgun (WGS) entry which is preliminary data.</text>
</comment>
<dbReference type="Pfam" id="PF00384">
    <property type="entry name" value="Molybdopterin"/>
    <property type="match status" value="1"/>
</dbReference>
<gene>
    <name evidence="9" type="ORF">CCE28_06435</name>
</gene>
<keyword evidence="7" id="KW-0411">Iron-sulfur</keyword>
<dbReference type="Gene3D" id="2.40.40.20">
    <property type="match status" value="1"/>
</dbReference>
<dbReference type="Gene3D" id="2.20.25.90">
    <property type="entry name" value="ADC-like domains"/>
    <property type="match status" value="1"/>
</dbReference>
<dbReference type="InterPro" id="IPR006657">
    <property type="entry name" value="MoPterin_dinucl-bd_dom"/>
</dbReference>
<keyword evidence="10" id="KW-1185">Reference proteome</keyword>
<evidence type="ECO:0000313" key="10">
    <source>
        <dbReference type="Proteomes" id="UP000216024"/>
    </source>
</evidence>
<comment type="similarity">
    <text evidence="2">Belongs to the prokaryotic molybdopterin-containing oxidoreductase family.</text>
</comment>
<dbReference type="GO" id="GO:0043546">
    <property type="term" value="F:molybdopterin cofactor binding"/>
    <property type="evidence" value="ECO:0007669"/>
    <property type="project" value="InterPro"/>
</dbReference>
<dbReference type="PROSITE" id="PS51669">
    <property type="entry name" value="4FE4S_MOW_BIS_MGD"/>
    <property type="match status" value="1"/>
</dbReference>
<dbReference type="CDD" id="cd02766">
    <property type="entry name" value="MopB_3"/>
    <property type="match status" value="1"/>
</dbReference>
<dbReference type="PANTHER" id="PTHR43742:SF6">
    <property type="entry name" value="OXIDOREDUCTASE YYAE-RELATED"/>
    <property type="match status" value="1"/>
</dbReference>
<evidence type="ECO:0000256" key="1">
    <source>
        <dbReference type="ARBA" id="ARBA00001942"/>
    </source>
</evidence>
<dbReference type="InterPro" id="IPR006656">
    <property type="entry name" value="Mopterin_OxRdtase"/>
</dbReference>
<dbReference type="SUPFAM" id="SSF53706">
    <property type="entry name" value="Formate dehydrogenase/DMSO reductase, domains 1-3"/>
    <property type="match status" value="1"/>
</dbReference>
<keyword evidence="5" id="KW-0560">Oxidoreductase</keyword>
<evidence type="ECO:0000256" key="3">
    <source>
        <dbReference type="ARBA" id="ARBA00022505"/>
    </source>
</evidence>
<dbReference type="SUPFAM" id="SSF50692">
    <property type="entry name" value="ADC-like"/>
    <property type="match status" value="1"/>
</dbReference>
<keyword evidence="3" id="KW-0500">Molybdenum</keyword>
<comment type="cofactor">
    <cofactor evidence="1">
        <name>Mo-bis(molybdopterin guanine dinucleotide)</name>
        <dbReference type="ChEBI" id="CHEBI:60539"/>
    </cofactor>
</comment>
<dbReference type="Gene3D" id="3.30.2070.10">
    <property type="entry name" value="Formate dehydrogenase/DMSO reductase"/>
    <property type="match status" value="1"/>
</dbReference>
<dbReference type="Pfam" id="PF04879">
    <property type="entry name" value="Molybdop_Fe4S4"/>
    <property type="match status" value="1"/>
</dbReference>
<keyword evidence="4" id="KW-0479">Metal-binding</keyword>
<evidence type="ECO:0000256" key="4">
    <source>
        <dbReference type="ARBA" id="ARBA00022723"/>
    </source>
</evidence>
<dbReference type="AlphaFoldDB" id="A0A267MM75"/>
<protein>
    <recommendedName>
        <fullName evidence="8">4Fe-4S Mo/W bis-MGD-type domain-containing protein</fullName>
    </recommendedName>
</protein>
<dbReference type="SMART" id="SM00926">
    <property type="entry name" value="Molybdop_Fe4S4"/>
    <property type="match status" value="1"/>
</dbReference>
<dbReference type="PANTHER" id="PTHR43742">
    <property type="entry name" value="TRIMETHYLAMINE-N-OXIDE REDUCTASE"/>
    <property type="match status" value="1"/>
</dbReference>
<evidence type="ECO:0000256" key="6">
    <source>
        <dbReference type="ARBA" id="ARBA00023004"/>
    </source>
</evidence>
<accession>A0A267MM75</accession>
<dbReference type="Pfam" id="PF01568">
    <property type="entry name" value="Molydop_binding"/>
    <property type="match status" value="1"/>
</dbReference>
<dbReference type="InterPro" id="IPR006655">
    <property type="entry name" value="Mopterin_OxRdtase_prok_CS"/>
</dbReference>
<evidence type="ECO:0000313" key="9">
    <source>
        <dbReference type="EMBL" id="PAB60008.1"/>
    </source>
</evidence>
<dbReference type="RefSeq" id="WP_095132156.1">
    <property type="nucleotide sequence ID" value="NZ_NIBG01000004.1"/>
</dbReference>
<dbReference type="GO" id="GO:0046872">
    <property type="term" value="F:metal ion binding"/>
    <property type="evidence" value="ECO:0007669"/>
    <property type="project" value="UniProtKB-KW"/>
</dbReference>
<dbReference type="Gene3D" id="3.40.228.10">
    <property type="entry name" value="Dimethylsulfoxide Reductase, domain 2"/>
    <property type="match status" value="1"/>
</dbReference>
<proteinExistence type="inferred from homology"/>
<keyword evidence="6" id="KW-0408">Iron</keyword>
<dbReference type="Proteomes" id="UP000216024">
    <property type="component" value="Unassembled WGS sequence"/>
</dbReference>
<dbReference type="PROSITE" id="PS00490">
    <property type="entry name" value="MOLYBDOPTERIN_PROK_2"/>
    <property type="match status" value="1"/>
</dbReference>
<evidence type="ECO:0000256" key="2">
    <source>
        <dbReference type="ARBA" id="ARBA00010312"/>
    </source>
</evidence>
<dbReference type="Gene3D" id="3.40.50.740">
    <property type="match status" value="1"/>
</dbReference>